<evidence type="ECO:0000313" key="2">
    <source>
        <dbReference type="Proteomes" id="UP000032266"/>
    </source>
</evidence>
<protein>
    <submittedName>
        <fullName evidence="1">Uncharacterized protein</fullName>
    </submittedName>
</protein>
<organism evidence="1 2">
    <name type="scientific">Gynuella sunshinyii YC6258</name>
    <dbReference type="NCBI Taxonomy" id="1445510"/>
    <lineage>
        <taxon>Bacteria</taxon>
        <taxon>Pseudomonadati</taxon>
        <taxon>Pseudomonadota</taxon>
        <taxon>Gammaproteobacteria</taxon>
        <taxon>Oceanospirillales</taxon>
        <taxon>Saccharospirillaceae</taxon>
        <taxon>Gynuella</taxon>
    </lineage>
</organism>
<dbReference type="HOGENOM" id="CLU_2649383_0_0_6"/>
<sequence>MFRSGLSGASELSIICSRKFRLSLCSGTTVSTGSFMENCRNLAGGFLTAQDRRFACQVYREPLNHVGDKDHHSEVP</sequence>
<name>A0A0C5VT05_9GAMM</name>
<gene>
    <name evidence="1" type="ORF">YC6258_05287</name>
</gene>
<keyword evidence="2" id="KW-1185">Reference proteome</keyword>
<evidence type="ECO:0000313" key="1">
    <source>
        <dbReference type="EMBL" id="AJQ97316.1"/>
    </source>
</evidence>
<reference evidence="1 2" key="1">
    <citation type="submission" date="2014-01" db="EMBL/GenBank/DDBJ databases">
        <title>Full genme sequencing of cellulolytic bacterium Gynuella sunshinyii YC6258T gen. nov., sp. nov.</title>
        <authorList>
            <person name="Khan H."/>
            <person name="Chung E.J."/>
            <person name="Chung Y.R."/>
        </authorList>
    </citation>
    <scope>NUCLEOTIDE SEQUENCE [LARGE SCALE GENOMIC DNA]</scope>
    <source>
        <strain evidence="1 2">YC6258</strain>
    </source>
</reference>
<dbReference type="Proteomes" id="UP000032266">
    <property type="component" value="Chromosome"/>
</dbReference>
<proteinExistence type="predicted"/>
<accession>A0A0C5VT05</accession>
<dbReference type="EMBL" id="CP007142">
    <property type="protein sequence ID" value="AJQ97316.1"/>
    <property type="molecule type" value="Genomic_DNA"/>
</dbReference>
<dbReference type="KEGG" id="gsn:YC6258_05287"/>
<dbReference type="STRING" id="1445510.YC6258_05287"/>
<dbReference type="AlphaFoldDB" id="A0A0C5VT05"/>